<dbReference type="HOGENOM" id="CLU_512599_0_0_11"/>
<dbReference type="OrthoDB" id="5145222at2"/>
<feature type="chain" id="PRO_5003043087" description="Ig-like domain-containing protein" evidence="2">
    <location>
        <begin position="29"/>
        <end position="531"/>
    </location>
</feature>
<dbReference type="STRING" id="469383.Cwoe_0600"/>
<name>D3F968_CONWI</name>
<evidence type="ECO:0000256" key="1">
    <source>
        <dbReference type="SAM" id="MobiDB-lite"/>
    </source>
</evidence>
<dbReference type="AlphaFoldDB" id="D3F968"/>
<evidence type="ECO:0000256" key="2">
    <source>
        <dbReference type="SAM" id="SignalP"/>
    </source>
</evidence>
<dbReference type="Gene3D" id="2.60.40.10">
    <property type="entry name" value="Immunoglobulins"/>
    <property type="match status" value="1"/>
</dbReference>
<proteinExistence type="predicted"/>
<evidence type="ECO:0000313" key="4">
    <source>
        <dbReference type="Proteomes" id="UP000008229"/>
    </source>
</evidence>
<keyword evidence="2" id="KW-0732">Signal</keyword>
<evidence type="ECO:0000313" key="3">
    <source>
        <dbReference type="EMBL" id="ADB49035.1"/>
    </source>
</evidence>
<feature type="region of interest" description="Disordered" evidence="1">
    <location>
        <begin position="386"/>
        <end position="430"/>
    </location>
</feature>
<keyword evidence="4" id="KW-1185">Reference proteome</keyword>
<feature type="signal peptide" evidence="2">
    <location>
        <begin position="1"/>
        <end position="28"/>
    </location>
</feature>
<dbReference type="eggNOG" id="COG1470">
    <property type="taxonomic scope" value="Bacteria"/>
</dbReference>
<dbReference type="GO" id="GO:0005975">
    <property type="term" value="P:carbohydrate metabolic process"/>
    <property type="evidence" value="ECO:0007669"/>
    <property type="project" value="UniProtKB-ARBA"/>
</dbReference>
<dbReference type="InterPro" id="IPR013783">
    <property type="entry name" value="Ig-like_fold"/>
</dbReference>
<dbReference type="EMBL" id="CP001854">
    <property type="protein sequence ID" value="ADB49035.1"/>
    <property type="molecule type" value="Genomic_DNA"/>
</dbReference>
<organism evidence="3 4">
    <name type="scientific">Conexibacter woesei (strain DSM 14684 / CCUG 47730 / CIP 108061 / JCM 11494 / NBRC 100937 / ID131577)</name>
    <dbReference type="NCBI Taxonomy" id="469383"/>
    <lineage>
        <taxon>Bacteria</taxon>
        <taxon>Bacillati</taxon>
        <taxon>Actinomycetota</taxon>
        <taxon>Thermoleophilia</taxon>
        <taxon>Solirubrobacterales</taxon>
        <taxon>Conexibacteraceae</taxon>
        <taxon>Conexibacter</taxon>
    </lineage>
</organism>
<accession>D3F968</accession>
<feature type="compositionally biased region" description="Pro residues" evidence="1">
    <location>
        <begin position="388"/>
        <end position="420"/>
    </location>
</feature>
<sequence precursor="true">MGRRWRTATIAAVATVTAAFALAGTATAAQYRDWDEGEEKLVSPARPLTGAVRATAGEGTPSRVVVSVATAGGPSVTVDQPGADGWFAFELPVAGLADGGYEVHARLYDGDQLIAVAPYRPIMVDSAPPWLAFDPFRTYRRPGEAPITVSWDVEWGARTTCSFGLATPVPPSIPPAPCTDWFTVPAYSDGAYEVTVVATDEAGNIGTYRQPLTFDNAWPLVTLTGGPAEGELSGRRAESFAIAVADRNPGTTACTLDAEPVACGERLEVAGLPDGDHEVTIAATDLADNTTSVRRAWTVDATAPALTLDGPADGARVRAGTVVYTAAAVDGSPLTLACRWNDAPPAPCGERFERTLAAGTHRFEATATDAAGNLSTLLRTVIAEPEPEPQQPPRQQPPPPEQQQPPAQQPPPGSGPPNPQGPGGTPEAPELEPLAAALTGPRTTTVAALRRGVRLTARCSRRCRGTLHLQAGGRTLASVPVSVGSGSARVTVRLPRGRTLPRRARVTFALAVETADGSRGTARLTRVLGGG</sequence>
<dbReference type="KEGG" id="cwo:Cwoe_0600"/>
<evidence type="ECO:0008006" key="5">
    <source>
        <dbReference type="Google" id="ProtNLM"/>
    </source>
</evidence>
<dbReference type="RefSeq" id="WP_012932088.1">
    <property type="nucleotide sequence ID" value="NC_013739.1"/>
</dbReference>
<protein>
    <recommendedName>
        <fullName evidence="5">Ig-like domain-containing protein</fullName>
    </recommendedName>
</protein>
<dbReference type="Proteomes" id="UP000008229">
    <property type="component" value="Chromosome"/>
</dbReference>
<gene>
    <name evidence="3" type="ordered locus">Cwoe_0600</name>
</gene>
<reference evidence="3 4" key="1">
    <citation type="journal article" date="2010" name="Stand. Genomic Sci.">
        <title>Complete genome sequence of Conexibacter woesei type strain (ID131577).</title>
        <authorList>
            <person name="Pukall R."/>
            <person name="Lapidus A."/>
            <person name="Glavina Del Rio T."/>
            <person name="Copeland A."/>
            <person name="Tice H."/>
            <person name="Cheng J.-F."/>
            <person name="Lucas S."/>
            <person name="Chen F."/>
            <person name="Nolan M."/>
            <person name="Bruce D."/>
            <person name="Goodwin L."/>
            <person name="Pitluck S."/>
            <person name="Mavromatis K."/>
            <person name="Ivanova N."/>
            <person name="Ovchinnikova G."/>
            <person name="Pati A."/>
            <person name="Chen A."/>
            <person name="Palaniappan K."/>
            <person name="Land M."/>
            <person name="Hauser L."/>
            <person name="Chang Y.-J."/>
            <person name="Jeffries C.D."/>
            <person name="Chain P."/>
            <person name="Meincke L."/>
            <person name="Sims D."/>
            <person name="Brettin T."/>
            <person name="Detter J.C."/>
            <person name="Rohde M."/>
            <person name="Goeker M."/>
            <person name="Bristow J."/>
            <person name="Eisen J.A."/>
            <person name="Markowitz V."/>
            <person name="Kyrpides N.C."/>
            <person name="Klenk H.-P."/>
            <person name="Hugenholtz P."/>
        </authorList>
    </citation>
    <scope>NUCLEOTIDE SEQUENCE [LARGE SCALE GENOMIC DNA]</scope>
    <source>
        <strain evidence="4">DSM 14684 / CIP 108061 / JCM 11494 / NBRC 100937 / ID131577</strain>
    </source>
</reference>
<reference evidence="4" key="2">
    <citation type="submission" date="2010-01" db="EMBL/GenBank/DDBJ databases">
        <title>The complete genome of Conexibacter woesei DSM 14684.</title>
        <authorList>
            <consortium name="US DOE Joint Genome Institute (JGI-PGF)"/>
            <person name="Lucas S."/>
            <person name="Copeland A."/>
            <person name="Lapidus A."/>
            <person name="Glavina del Rio T."/>
            <person name="Dalin E."/>
            <person name="Tice H."/>
            <person name="Bruce D."/>
            <person name="Goodwin L."/>
            <person name="Pitluck S."/>
            <person name="Kyrpides N."/>
            <person name="Mavromatis K."/>
            <person name="Ivanova N."/>
            <person name="Mikhailova N."/>
            <person name="Chertkov O."/>
            <person name="Brettin T."/>
            <person name="Detter J.C."/>
            <person name="Han C."/>
            <person name="Larimer F."/>
            <person name="Land M."/>
            <person name="Hauser L."/>
            <person name="Markowitz V."/>
            <person name="Cheng J.-F."/>
            <person name="Hugenholtz P."/>
            <person name="Woyke T."/>
            <person name="Wu D."/>
            <person name="Pukall R."/>
            <person name="Steenblock K."/>
            <person name="Schneider S."/>
            <person name="Klenk H.-P."/>
            <person name="Eisen J.A."/>
        </authorList>
    </citation>
    <scope>NUCLEOTIDE SEQUENCE [LARGE SCALE GENOMIC DNA]</scope>
    <source>
        <strain evidence="4">DSM 14684 / CIP 108061 / JCM 11494 / NBRC 100937 / ID131577</strain>
    </source>
</reference>